<proteinExistence type="predicted"/>
<protein>
    <submittedName>
        <fullName evidence="1">Uncharacterized protein</fullName>
    </submittedName>
</protein>
<sequence length="211" mass="23074">MRWVRLDVPVRQIIVKAAGRGPIATNGLAGIDVAKIIDAFTARLSDPGAALATIMVKVVPGQNGGNYIKFDETWDSFTNDFNSGGIYANGTSVPEKTSGSLDAGTVYSSYKKGVMCLQKKGDSVKRVLFLPSAPYGRFSPKKLSFFYQKYNSVYPATADMKLLLPKCYTMPEVRECYDAASSSYLARVIPGIKAEIAKSTNPECKKAFRWL</sequence>
<dbReference type="AlphaFoldDB" id="A0A8H7BTT2"/>
<reference evidence="1" key="1">
    <citation type="submission" date="2020-01" db="EMBL/GenBank/DDBJ databases">
        <title>Genome Sequencing of Three Apophysomyces-Like Fungal Strains Confirms a Novel Fungal Genus in the Mucoromycota with divergent Burkholderia-like Endosymbiotic Bacteria.</title>
        <authorList>
            <person name="Stajich J.E."/>
            <person name="Macias A.M."/>
            <person name="Carter-House D."/>
            <person name="Lovett B."/>
            <person name="Kasson L.R."/>
            <person name="Berry K."/>
            <person name="Grigoriev I."/>
            <person name="Chang Y."/>
            <person name="Spatafora J."/>
            <person name="Kasson M.T."/>
        </authorList>
    </citation>
    <scope>NUCLEOTIDE SEQUENCE</scope>
    <source>
        <strain evidence="1">NRRL A-21654</strain>
    </source>
</reference>
<dbReference type="Proteomes" id="UP000605846">
    <property type="component" value="Unassembled WGS sequence"/>
</dbReference>
<dbReference type="EMBL" id="JABAYA010000072">
    <property type="protein sequence ID" value="KAF7726782.1"/>
    <property type="molecule type" value="Genomic_DNA"/>
</dbReference>
<organism evidence="1 2">
    <name type="scientific">Apophysomyces ossiformis</name>
    <dbReference type="NCBI Taxonomy" id="679940"/>
    <lineage>
        <taxon>Eukaryota</taxon>
        <taxon>Fungi</taxon>
        <taxon>Fungi incertae sedis</taxon>
        <taxon>Mucoromycota</taxon>
        <taxon>Mucoromycotina</taxon>
        <taxon>Mucoromycetes</taxon>
        <taxon>Mucorales</taxon>
        <taxon>Mucorineae</taxon>
        <taxon>Mucoraceae</taxon>
        <taxon>Apophysomyces</taxon>
    </lineage>
</organism>
<keyword evidence="2" id="KW-1185">Reference proteome</keyword>
<evidence type="ECO:0000313" key="1">
    <source>
        <dbReference type="EMBL" id="KAF7726782.1"/>
    </source>
</evidence>
<comment type="caution">
    <text evidence="1">The sequence shown here is derived from an EMBL/GenBank/DDBJ whole genome shotgun (WGS) entry which is preliminary data.</text>
</comment>
<evidence type="ECO:0000313" key="2">
    <source>
        <dbReference type="Proteomes" id="UP000605846"/>
    </source>
</evidence>
<gene>
    <name evidence="1" type="ORF">EC973_008470</name>
</gene>
<accession>A0A8H7BTT2</accession>
<name>A0A8H7BTT2_9FUNG</name>